<evidence type="ECO:0008006" key="6">
    <source>
        <dbReference type="Google" id="ProtNLM"/>
    </source>
</evidence>
<dbReference type="PANTHER" id="PTHR32465:SF0">
    <property type="entry name" value="BARDET-BIEDL SYNDROME 2 PROTEIN"/>
    <property type="match status" value="1"/>
</dbReference>
<sequence length="444" mass="48428">VSGLCPIQPSTYGYALENGTIGVYDRTDRVWRVKNKHKPVALTAFDLDADGVPELISGWSSGALNVRSAGTGEVIYKDKFESPVAGIVRSDYRCDGNENIIVCATDGEVRGFLPVARDDNEAAAAMLDDERDVKTIDKLNDKKKIMMMELQTLEKNMLLVQVHVGARPTSTNLSVFEFTMTLPTFCNFLQLDQAGATAEEKQAPASSVSFALDVNFKALVSWVEQSFILTEELNAGAGGLQAKFSLYERDPEGGSPRLSQRLWLQAKRDDRLKVKIGCDSMELAGDVVQDLCKKLGVADLESEADFPGEMAAFGAVLADVTEYHLSRSKLTADMADSSQRVKALVVRAEDARQLNEMALMKQHYIGLFTMNGELIGEYAKRANNHAALLDALKKVNAMISKASNLRAGKAKTAVVTQCRKAIKAQAFDNLFAIVQTGGSKKIAQ</sequence>
<evidence type="ECO:0000313" key="4">
    <source>
        <dbReference type="EMBL" id="GMI23709.1"/>
    </source>
</evidence>
<evidence type="ECO:0000313" key="5">
    <source>
        <dbReference type="Proteomes" id="UP001165060"/>
    </source>
</evidence>
<dbReference type="InterPro" id="IPR029429">
    <property type="entry name" value="BBS2_Mid"/>
</dbReference>
<protein>
    <recommendedName>
        <fullName evidence="6">Bardet-Biedl syndrome 2 protein</fullName>
    </recommendedName>
</protein>
<dbReference type="EMBL" id="BRYB01001347">
    <property type="protein sequence ID" value="GMI23709.1"/>
    <property type="molecule type" value="Genomic_DNA"/>
</dbReference>
<organism evidence="4 5">
    <name type="scientific">Tetraparma gracilis</name>
    <dbReference type="NCBI Taxonomy" id="2962635"/>
    <lineage>
        <taxon>Eukaryota</taxon>
        <taxon>Sar</taxon>
        <taxon>Stramenopiles</taxon>
        <taxon>Ochrophyta</taxon>
        <taxon>Bolidophyceae</taxon>
        <taxon>Parmales</taxon>
        <taxon>Triparmaceae</taxon>
        <taxon>Tetraparma</taxon>
    </lineage>
</organism>
<dbReference type="PANTHER" id="PTHR32465">
    <property type="entry name" value="BARDET-BIEDL SYNDROME 2 PROTEIN"/>
    <property type="match status" value="1"/>
</dbReference>
<feature type="non-terminal residue" evidence="4">
    <location>
        <position position="1"/>
    </location>
</feature>
<name>A0ABQ6MCF6_9STRA</name>
<gene>
    <name evidence="4" type="ORF">TeGR_g12679</name>
</gene>
<keyword evidence="5" id="KW-1185">Reference proteome</keyword>
<feature type="domain" description="BBS2 platform" evidence="2">
    <location>
        <begin position="198"/>
        <end position="293"/>
    </location>
</feature>
<evidence type="ECO:0000259" key="1">
    <source>
        <dbReference type="Pfam" id="PF14783"/>
    </source>
</evidence>
<dbReference type="Proteomes" id="UP001165060">
    <property type="component" value="Unassembled WGS sequence"/>
</dbReference>
<proteinExistence type="predicted"/>
<evidence type="ECO:0000259" key="2">
    <source>
        <dbReference type="Pfam" id="PF23350"/>
    </source>
</evidence>
<dbReference type="Pfam" id="PF23350">
    <property type="entry name" value="BBS2_pf"/>
    <property type="match status" value="1"/>
</dbReference>
<dbReference type="InterPro" id="IPR016616">
    <property type="entry name" value="Bardet-Biedl_syndrome_2_prot"/>
</dbReference>
<reference evidence="4 5" key="1">
    <citation type="journal article" date="2023" name="Commun. Biol.">
        <title>Genome analysis of Parmales, the sister group of diatoms, reveals the evolutionary specialization of diatoms from phago-mixotrophs to photoautotrophs.</title>
        <authorList>
            <person name="Ban H."/>
            <person name="Sato S."/>
            <person name="Yoshikawa S."/>
            <person name="Yamada K."/>
            <person name="Nakamura Y."/>
            <person name="Ichinomiya M."/>
            <person name="Sato N."/>
            <person name="Blanc-Mathieu R."/>
            <person name="Endo H."/>
            <person name="Kuwata A."/>
            <person name="Ogata H."/>
        </authorList>
    </citation>
    <scope>NUCLEOTIDE SEQUENCE [LARGE SCALE GENOMIC DNA]</scope>
</reference>
<feature type="domain" description="Ciliary BBSome complex subunit 2 middle region" evidence="1">
    <location>
        <begin position="3"/>
        <end position="67"/>
    </location>
</feature>
<dbReference type="Pfam" id="PF14783">
    <property type="entry name" value="BBS2_Mid"/>
    <property type="match status" value="1"/>
</dbReference>
<feature type="domain" description="BBS2 hairpin" evidence="3">
    <location>
        <begin position="307"/>
        <end position="404"/>
    </location>
</feature>
<dbReference type="InterPro" id="IPR055380">
    <property type="entry name" value="BBS2_hp_dom"/>
</dbReference>
<dbReference type="Pfam" id="PF23353">
    <property type="entry name" value="BBS2_hp"/>
    <property type="match status" value="1"/>
</dbReference>
<dbReference type="InterPro" id="IPR055379">
    <property type="entry name" value="BBS2_pf_dom"/>
</dbReference>
<evidence type="ECO:0000259" key="3">
    <source>
        <dbReference type="Pfam" id="PF23353"/>
    </source>
</evidence>
<accession>A0ABQ6MCF6</accession>
<comment type="caution">
    <text evidence="4">The sequence shown here is derived from an EMBL/GenBank/DDBJ whole genome shotgun (WGS) entry which is preliminary data.</text>
</comment>